<feature type="compositionally biased region" description="Basic and acidic residues" evidence="4">
    <location>
        <begin position="144"/>
        <end position="156"/>
    </location>
</feature>
<feature type="region of interest" description="Disordered" evidence="4">
    <location>
        <begin position="984"/>
        <end position="1027"/>
    </location>
</feature>
<sequence length="1405" mass="154948">MSAPSTPARSSRVSSAASTPAMRASRSPIELTPRSKVKAILAGAGLSDDSDDEISTKPAAQPVKHTEQSTKSTEPTAKASAPKPTTNIVSSDSEDDDDAPVQRPVGRIAARMLAQAQNNGQDTDEEGGENAYERVKKMLMAGKGKQEASTTEREESLGDAESSSGEELPVRPAATRKIARGIRKPSETPRSATPVSRRSSPGLFMSPSRPSPAKSTADGENAADSDSDIPDPFAKSRLDELVARKRAERKAREEEQKRERQENRRKSKASARKSRREEKQLNGVETDSEDEDDISKKLTQQSRPTRKASKKAIEEMNRETQRMNRNMQLAHQARTKKKYTTKDLFAKFNYGQAKEQEKDTQQSNNTTSSIPVSSEGENLDKETPPSSPPSADEKSQKPTRNNGMDSNEFPGDTVIDIGQEEDSDGELPDLGKVLSQPRKIDKGKGRVGEPVKQTVSNPEVTQPSVPVPLNETRTKAFRVVLPERTVAAHDSDDDDLEIIRDTRFPVFDKIPARKAREPESLLKLRYLAHLTSPSKTRQKGRASMNPAELQDTLQRRAREQAKREKEEKIAELRARGIIVQTEEERETDQLELENLLEKARKEAQELAVKEKEQAKKEGKDVDGDELPDSEDDESYVEEEEDQEQEVDLSGSEDEDENEEEEEEETRTDGDGLLNNEADEDDEELDPEDEDMADARAEDSEREEVSIPIRRSTTVRHRNRVIDDEDEDNEENMSKAILSQFQLQPSTTQDETMAAFGFTDDASLQPQPQPSPDQDETMAAFGFTEAAPAGLSQMFAGTMAEADSQPQGTGPAFDDTQQYSMDYAKDIPLSTIPPYQSTAMDSQDFIIKDSQVAASQAADNGAMDVNIGISQFPSQRGFANTQISDMPDPTQDNSFTMSRTPGRLLRAPTSTFETVDTVVLPEESPVVKKKGRLQRRSEAAVVLSDVDDDQDSAAVADASSDEEFAIAANAFDVMRKGAKKAKKVDAFDKKRSAAKEMVQEQAEESEDEYAGLGGASDEESGGEMDEELKEMIEEGDVRVNEREIAAFYADKERADDEKRINKLYKDINNGGLRRKRGGDFELSDSDDDAAEQRRRKQREFARMRKALLEDENIGKIAENPKKLAFFRALEDHDDNDEMDFLDEPEEDSQSQSISDSQEPAARTETPHLETAAANAPPANPLKRKGTYANENDENRPPAAQRRTKESSFKKPTTIAEIRESVSFLIDEPLVKETQYSDDEDEEDDHAAGPSNAQAARATFTSRRTDRSAIVDRLSLARSTSSNLSEGAPARASNEPMAFHAPATSHVPGFRVPSLLRRVTTNLSATSETGTTTYSNGGSSGGAGAGESVRRGGSKKSNIHYQAREAERKRVVDASEKRRKEGLRKKVSLGGKRSVLGMLGSAGGGFE</sequence>
<organism evidence="6 7">
    <name type="scientific">Aplosporella prunicola CBS 121167</name>
    <dbReference type="NCBI Taxonomy" id="1176127"/>
    <lineage>
        <taxon>Eukaryota</taxon>
        <taxon>Fungi</taxon>
        <taxon>Dikarya</taxon>
        <taxon>Ascomycota</taxon>
        <taxon>Pezizomycotina</taxon>
        <taxon>Dothideomycetes</taxon>
        <taxon>Dothideomycetes incertae sedis</taxon>
        <taxon>Botryosphaeriales</taxon>
        <taxon>Aplosporellaceae</taxon>
        <taxon>Aplosporella</taxon>
    </lineage>
</organism>
<feature type="compositionally biased region" description="Low complexity" evidence="4">
    <location>
        <begin position="1"/>
        <end position="21"/>
    </location>
</feature>
<feature type="compositionally biased region" description="Polar residues" evidence="4">
    <location>
        <begin position="1249"/>
        <end position="1260"/>
    </location>
</feature>
<feature type="region of interest" description="Disordered" evidence="4">
    <location>
        <begin position="1126"/>
        <end position="1307"/>
    </location>
</feature>
<feature type="region of interest" description="Disordered" evidence="4">
    <location>
        <begin position="532"/>
        <end position="567"/>
    </location>
</feature>
<evidence type="ECO:0000256" key="3">
    <source>
        <dbReference type="ARBA" id="ARBA00023242"/>
    </source>
</evidence>
<keyword evidence="3" id="KW-0539">Nucleus</keyword>
<feature type="compositionally biased region" description="Basic and acidic residues" evidence="4">
    <location>
        <begin position="311"/>
        <end position="322"/>
    </location>
</feature>
<feature type="compositionally biased region" description="Acidic residues" evidence="4">
    <location>
        <begin position="1234"/>
        <end position="1243"/>
    </location>
</feature>
<feature type="compositionally biased region" description="Basic and acidic residues" evidence="4">
    <location>
        <begin position="603"/>
        <end position="621"/>
    </location>
</feature>
<feature type="compositionally biased region" description="Basic and acidic residues" evidence="4">
    <location>
        <begin position="553"/>
        <end position="567"/>
    </location>
</feature>
<feature type="compositionally biased region" description="Basic and acidic residues" evidence="4">
    <location>
        <begin position="438"/>
        <end position="449"/>
    </location>
</feature>
<comment type="subcellular location">
    <subcellularLocation>
        <location evidence="1">Nucleus</location>
    </subcellularLocation>
</comment>
<gene>
    <name evidence="6" type="ORF">K452DRAFT_321941</name>
</gene>
<feature type="region of interest" description="Disordered" evidence="4">
    <location>
        <begin position="1068"/>
        <end position="1096"/>
    </location>
</feature>
<evidence type="ECO:0000256" key="1">
    <source>
        <dbReference type="ARBA" id="ARBA00004123"/>
    </source>
</evidence>
<feature type="compositionally biased region" description="Polar residues" evidence="4">
    <location>
        <begin position="188"/>
        <end position="199"/>
    </location>
</feature>
<feature type="compositionally biased region" description="Acidic residues" evidence="4">
    <location>
        <begin position="676"/>
        <end position="691"/>
    </location>
</feature>
<feature type="compositionally biased region" description="Low complexity" evidence="4">
    <location>
        <begin position="1148"/>
        <end position="1158"/>
    </location>
</feature>
<feature type="region of interest" description="Disordered" evidence="4">
    <location>
        <begin position="603"/>
        <end position="775"/>
    </location>
</feature>
<feature type="compositionally biased region" description="Acidic residues" evidence="4">
    <location>
        <begin position="418"/>
        <end position="427"/>
    </location>
</feature>
<dbReference type="GO" id="GO:0007095">
    <property type="term" value="P:mitotic G2 DNA damage checkpoint signaling"/>
    <property type="evidence" value="ECO:0007669"/>
    <property type="project" value="TreeGrafter"/>
</dbReference>
<evidence type="ECO:0000256" key="4">
    <source>
        <dbReference type="SAM" id="MobiDB-lite"/>
    </source>
</evidence>
<feature type="compositionally biased region" description="Acidic residues" evidence="4">
    <location>
        <begin position="622"/>
        <end position="665"/>
    </location>
</feature>
<evidence type="ECO:0000313" key="7">
    <source>
        <dbReference type="Proteomes" id="UP000799438"/>
    </source>
</evidence>
<dbReference type="GeneID" id="54301947"/>
<dbReference type="PANTHER" id="PTHR14396">
    <property type="entry name" value="CLASPIN"/>
    <property type="match status" value="1"/>
</dbReference>
<keyword evidence="2" id="KW-0597">Phosphoprotein</keyword>
<feature type="compositionally biased region" description="Polar residues" evidence="4">
    <location>
        <begin position="736"/>
        <end position="750"/>
    </location>
</feature>
<dbReference type="OrthoDB" id="2130597at2759"/>
<feature type="compositionally biased region" description="Basic and acidic residues" evidence="4">
    <location>
        <begin position="234"/>
        <end position="264"/>
    </location>
</feature>
<dbReference type="PANTHER" id="PTHR14396:SF10">
    <property type="entry name" value="CLASPIN"/>
    <property type="match status" value="1"/>
</dbReference>
<accession>A0A6A6B3E6</accession>
<evidence type="ECO:0000259" key="5">
    <source>
        <dbReference type="Pfam" id="PF09444"/>
    </source>
</evidence>
<feature type="compositionally biased region" description="Polar residues" evidence="4">
    <location>
        <begin position="453"/>
        <end position="464"/>
    </location>
</feature>
<feature type="compositionally biased region" description="Basic and acidic residues" evidence="4">
    <location>
        <begin position="692"/>
        <end position="704"/>
    </location>
</feature>
<feature type="compositionally biased region" description="Basic and acidic residues" evidence="4">
    <location>
        <begin position="1360"/>
        <end position="1377"/>
    </location>
</feature>
<feature type="region of interest" description="Disordered" evidence="4">
    <location>
        <begin position="1319"/>
        <end position="1384"/>
    </location>
</feature>
<dbReference type="InterPro" id="IPR018564">
    <property type="entry name" value="Repl_chkpnt_MRC1_dom"/>
</dbReference>
<protein>
    <recommendedName>
        <fullName evidence="5">DNA replication checkpoint mediator MRC1 domain-containing protein</fullName>
    </recommendedName>
</protein>
<feature type="compositionally biased region" description="Acidic residues" evidence="4">
    <location>
        <begin position="1130"/>
        <end position="1147"/>
    </location>
</feature>
<dbReference type="EMBL" id="ML995505">
    <property type="protein sequence ID" value="KAF2137251.1"/>
    <property type="molecule type" value="Genomic_DNA"/>
</dbReference>
<dbReference type="InterPro" id="IPR024146">
    <property type="entry name" value="Claspin"/>
</dbReference>
<feature type="domain" description="DNA replication checkpoint mediator MRC1" evidence="5">
    <location>
        <begin position="989"/>
        <end position="1126"/>
    </location>
</feature>
<feature type="compositionally biased region" description="Low complexity" evidence="4">
    <location>
        <begin position="1319"/>
        <end position="1335"/>
    </location>
</feature>
<feature type="compositionally biased region" description="Acidic residues" evidence="4">
    <location>
        <begin position="1015"/>
        <end position="1027"/>
    </location>
</feature>
<dbReference type="GO" id="GO:0010997">
    <property type="term" value="F:anaphase-promoting complex binding"/>
    <property type="evidence" value="ECO:0007669"/>
    <property type="project" value="TreeGrafter"/>
</dbReference>
<feature type="region of interest" description="Disordered" evidence="4">
    <location>
        <begin position="1"/>
        <end position="468"/>
    </location>
</feature>
<proteinExistence type="predicted"/>
<reference evidence="6" key="1">
    <citation type="journal article" date="2020" name="Stud. Mycol.">
        <title>101 Dothideomycetes genomes: a test case for predicting lifestyles and emergence of pathogens.</title>
        <authorList>
            <person name="Haridas S."/>
            <person name="Albert R."/>
            <person name="Binder M."/>
            <person name="Bloem J."/>
            <person name="Labutti K."/>
            <person name="Salamov A."/>
            <person name="Andreopoulos B."/>
            <person name="Baker S."/>
            <person name="Barry K."/>
            <person name="Bills G."/>
            <person name="Bluhm B."/>
            <person name="Cannon C."/>
            <person name="Castanera R."/>
            <person name="Culley D."/>
            <person name="Daum C."/>
            <person name="Ezra D."/>
            <person name="Gonzalez J."/>
            <person name="Henrissat B."/>
            <person name="Kuo A."/>
            <person name="Liang C."/>
            <person name="Lipzen A."/>
            <person name="Lutzoni F."/>
            <person name="Magnuson J."/>
            <person name="Mondo S."/>
            <person name="Nolan M."/>
            <person name="Ohm R."/>
            <person name="Pangilinan J."/>
            <person name="Park H.-J."/>
            <person name="Ramirez L."/>
            <person name="Alfaro M."/>
            <person name="Sun H."/>
            <person name="Tritt A."/>
            <person name="Yoshinaga Y."/>
            <person name="Zwiers L.-H."/>
            <person name="Turgeon B."/>
            <person name="Goodwin S."/>
            <person name="Spatafora J."/>
            <person name="Crous P."/>
            <person name="Grigoriev I."/>
        </authorList>
    </citation>
    <scope>NUCLEOTIDE SEQUENCE</scope>
    <source>
        <strain evidence="6">CBS 121167</strain>
    </source>
</reference>
<dbReference type="RefSeq" id="XP_033392969.1">
    <property type="nucleotide sequence ID" value="XM_033544451.1"/>
</dbReference>
<keyword evidence="7" id="KW-1185">Reference proteome</keyword>
<feature type="compositionally biased region" description="Basic residues" evidence="4">
    <location>
        <begin position="265"/>
        <end position="274"/>
    </location>
</feature>
<evidence type="ECO:0000313" key="6">
    <source>
        <dbReference type="EMBL" id="KAF2137251.1"/>
    </source>
</evidence>
<name>A0A6A6B3E6_9PEZI</name>
<dbReference type="Pfam" id="PF09444">
    <property type="entry name" value="MRC1"/>
    <property type="match status" value="1"/>
</dbReference>
<feature type="compositionally biased region" description="Polar residues" evidence="4">
    <location>
        <begin position="361"/>
        <end position="376"/>
    </location>
</feature>
<dbReference type="GO" id="GO:0005634">
    <property type="term" value="C:nucleus"/>
    <property type="evidence" value="ECO:0007669"/>
    <property type="project" value="UniProtKB-SubCell"/>
</dbReference>
<evidence type="ECO:0000256" key="2">
    <source>
        <dbReference type="ARBA" id="ARBA00022553"/>
    </source>
</evidence>
<dbReference type="GO" id="GO:0033314">
    <property type="term" value="P:mitotic DNA replication checkpoint signaling"/>
    <property type="evidence" value="ECO:0007669"/>
    <property type="project" value="TreeGrafter"/>
</dbReference>
<dbReference type="Proteomes" id="UP000799438">
    <property type="component" value="Unassembled WGS sequence"/>
</dbReference>
<feature type="compositionally biased region" description="Basic and acidic residues" evidence="4">
    <location>
        <begin position="984"/>
        <end position="997"/>
    </location>
</feature>